<dbReference type="Proteomes" id="UP000587880">
    <property type="component" value="Unassembled WGS sequence"/>
</dbReference>
<evidence type="ECO:0000313" key="2">
    <source>
        <dbReference type="Proteomes" id="UP000587880"/>
    </source>
</evidence>
<sequence length="84" mass="9831">MDSGIKYSEKDLYSLKVKYNGLLERNKKAEVFFKANSVSECIKYLDLFNDVTRQLSGIIFFIEFLSGEELSYEQKINGFNEVRE</sequence>
<accession>A0A7X9XQU9</accession>
<proteinExistence type="predicted"/>
<comment type="caution">
    <text evidence="1">The sequence shown here is derived from an EMBL/GenBank/DDBJ whole genome shotgun (WGS) entry which is preliminary data.</text>
</comment>
<organism evidence="1 2">
    <name type="scientific">Clostridium beijerinckii</name>
    <name type="common">Clostridium MP</name>
    <dbReference type="NCBI Taxonomy" id="1520"/>
    <lineage>
        <taxon>Bacteria</taxon>
        <taxon>Bacillati</taxon>
        <taxon>Bacillota</taxon>
        <taxon>Clostridia</taxon>
        <taxon>Eubacteriales</taxon>
        <taxon>Clostridiaceae</taxon>
        <taxon>Clostridium</taxon>
    </lineage>
</organism>
<dbReference type="EMBL" id="JABAGD010000036">
    <property type="protein sequence ID" value="NMF06545.1"/>
    <property type="molecule type" value="Genomic_DNA"/>
</dbReference>
<dbReference type="RefSeq" id="WP_168982645.1">
    <property type="nucleotide sequence ID" value="NZ_JABAGD010000036.1"/>
</dbReference>
<evidence type="ECO:0000313" key="1">
    <source>
        <dbReference type="EMBL" id="NMF06545.1"/>
    </source>
</evidence>
<reference evidence="1 2" key="1">
    <citation type="submission" date="2020-04" db="EMBL/GenBank/DDBJ databases">
        <authorList>
            <person name="Hitch T.C.A."/>
            <person name="Wylensek D."/>
            <person name="Clavel T."/>
        </authorList>
    </citation>
    <scope>NUCLEOTIDE SEQUENCE [LARGE SCALE GENOMIC DNA]</scope>
    <source>
        <strain evidence="1 2">WB01_NA02</strain>
    </source>
</reference>
<gene>
    <name evidence="1" type="ORF">HF849_17660</name>
</gene>
<dbReference type="AlphaFoldDB" id="A0A7X9XQU9"/>
<name>A0A7X9XQU9_CLOBE</name>
<protein>
    <submittedName>
        <fullName evidence="1">Uncharacterized protein</fullName>
    </submittedName>
</protein>